<dbReference type="Pfam" id="PF17269">
    <property type="entry name" value="DUF5335"/>
    <property type="match status" value="1"/>
</dbReference>
<protein>
    <submittedName>
        <fullName evidence="1">Uncharacterized protein</fullName>
    </submittedName>
</protein>
<accession>A0A4R3HXQ6</accession>
<name>A0A4R3HXQ6_PAULE</name>
<evidence type="ECO:0000313" key="1">
    <source>
        <dbReference type="EMBL" id="TCS37403.1"/>
    </source>
</evidence>
<reference evidence="1 2" key="1">
    <citation type="submission" date="2019-03" db="EMBL/GenBank/DDBJ databases">
        <title>Genomic Encyclopedia of Type Strains, Phase IV (KMG-IV): sequencing the most valuable type-strain genomes for metagenomic binning, comparative biology and taxonomic classification.</title>
        <authorList>
            <person name="Goeker M."/>
        </authorList>
    </citation>
    <scope>NUCLEOTIDE SEQUENCE [LARGE SCALE GENOMIC DNA]</scope>
    <source>
        <strain evidence="1 2">DSM 7445</strain>
    </source>
</reference>
<evidence type="ECO:0000313" key="2">
    <source>
        <dbReference type="Proteomes" id="UP000295382"/>
    </source>
</evidence>
<gene>
    <name evidence="1" type="ORF">EDC30_104206</name>
</gene>
<comment type="caution">
    <text evidence="1">The sequence shown here is derived from an EMBL/GenBank/DDBJ whole genome shotgun (WGS) entry which is preliminary data.</text>
</comment>
<dbReference type="InterPro" id="IPR035223">
    <property type="entry name" value="DUF5335"/>
</dbReference>
<dbReference type="RefSeq" id="WP_132258347.1">
    <property type="nucleotide sequence ID" value="NZ_SLZQ01000004.1"/>
</dbReference>
<organism evidence="1 2">
    <name type="scientific">Paucimonas lemoignei</name>
    <name type="common">Pseudomonas lemoignei</name>
    <dbReference type="NCBI Taxonomy" id="29443"/>
    <lineage>
        <taxon>Bacteria</taxon>
        <taxon>Pseudomonadati</taxon>
        <taxon>Pseudomonadota</taxon>
        <taxon>Betaproteobacteria</taxon>
        <taxon>Burkholderiales</taxon>
        <taxon>Burkholderiaceae</taxon>
        <taxon>Paucimonas</taxon>
    </lineage>
</organism>
<dbReference type="Proteomes" id="UP000295382">
    <property type="component" value="Unassembled WGS sequence"/>
</dbReference>
<dbReference type="OrthoDB" id="8758272at2"/>
<sequence length="113" mass="12860">MSVSKLQKEAWHPYFDAMSRMLTGKTAEIAVDSLKLGHQIEAEWLPLYGLVYDPKSDVFEVVMEGLDHMIRHPQEVYIDIDATGLNSVEVVDEDDVHQIISLRSPLMLPQSLH</sequence>
<keyword evidence="2" id="KW-1185">Reference proteome</keyword>
<dbReference type="AlphaFoldDB" id="A0A4R3HXQ6"/>
<dbReference type="EMBL" id="SLZQ01000004">
    <property type="protein sequence ID" value="TCS37403.1"/>
    <property type="molecule type" value="Genomic_DNA"/>
</dbReference>
<proteinExistence type="predicted"/>